<dbReference type="PROSITE" id="PS50222">
    <property type="entry name" value="EF_HAND_2"/>
    <property type="match status" value="2"/>
</dbReference>
<dbReference type="GO" id="GO:0005509">
    <property type="term" value="F:calcium ion binding"/>
    <property type="evidence" value="ECO:0007669"/>
    <property type="project" value="InterPro"/>
</dbReference>
<dbReference type="OrthoDB" id="289247at2759"/>
<keyword evidence="1" id="KW-0732">Signal</keyword>
<keyword evidence="3" id="KW-0106">Calcium</keyword>
<feature type="domain" description="EF-hand" evidence="4">
    <location>
        <begin position="71"/>
        <end position="106"/>
    </location>
</feature>
<keyword evidence="6" id="KW-1185">Reference proteome</keyword>
<dbReference type="PANTHER" id="PTHR23104:SF17">
    <property type="entry name" value="EF-HAND DOMAIN-CONTAINING PROTEIN"/>
    <property type="match status" value="1"/>
</dbReference>
<dbReference type="InterPro" id="IPR018247">
    <property type="entry name" value="EF_Hand_1_Ca_BS"/>
</dbReference>
<proteinExistence type="predicted"/>
<protein>
    <recommendedName>
        <fullName evidence="4">EF-hand domain-containing protein</fullName>
    </recommendedName>
</protein>
<feature type="domain" description="EF-hand" evidence="4">
    <location>
        <begin position="26"/>
        <end position="61"/>
    </location>
</feature>
<reference evidence="5" key="1">
    <citation type="submission" date="2020-07" db="EMBL/GenBank/DDBJ databases">
        <title>Multicomponent nature underlies the extraordinary mechanical properties of spider dragline silk.</title>
        <authorList>
            <person name="Kono N."/>
            <person name="Nakamura H."/>
            <person name="Mori M."/>
            <person name="Yoshida Y."/>
            <person name="Ohtoshi R."/>
            <person name="Malay A.D."/>
            <person name="Moran D.A.P."/>
            <person name="Tomita M."/>
            <person name="Numata K."/>
            <person name="Arakawa K."/>
        </authorList>
    </citation>
    <scope>NUCLEOTIDE SEQUENCE</scope>
</reference>
<dbReference type="PROSITE" id="PS00018">
    <property type="entry name" value="EF_HAND_1"/>
    <property type="match status" value="2"/>
</dbReference>
<dbReference type="InterPro" id="IPR052110">
    <property type="entry name" value="MCFD2-like"/>
</dbReference>
<dbReference type="EMBL" id="BMAO01021495">
    <property type="protein sequence ID" value="GFQ74933.1"/>
    <property type="molecule type" value="Genomic_DNA"/>
</dbReference>
<evidence type="ECO:0000256" key="3">
    <source>
        <dbReference type="ARBA" id="ARBA00022837"/>
    </source>
</evidence>
<evidence type="ECO:0000256" key="2">
    <source>
        <dbReference type="ARBA" id="ARBA00022737"/>
    </source>
</evidence>
<evidence type="ECO:0000259" key="4">
    <source>
        <dbReference type="PROSITE" id="PS50222"/>
    </source>
</evidence>
<organism evidence="5 6">
    <name type="scientific">Trichonephila clavata</name>
    <name type="common">Joro spider</name>
    <name type="synonym">Nephila clavata</name>
    <dbReference type="NCBI Taxonomy" id="2740835"/>
    <lineage>
        <taxon>Eukaryota</taxon>
        <taxon>Metazoa</taxon>
        <taxon>Ecdysozoa</taxon>
        <taxon>Arthropoda</taxon>
        <taxon>Chelicerata</taxon>
        <taxon>Arachnida</taxon>
        <taxon>Araneae</taxon>
        <taxon>Araneomorphae</taxon>
        <taxon>Entelegynae</taxon>
        <taxon>Araneoidea</taxon>
        <taxon>Nephilidae</taxon>
        <taxon>Trichonephila</taxon>
    </lineage>
</organism>
<dbReference type="SUPFAM" id="SSF47473">
    <property type="entry name" value="EF-hand"/>
    <property type="match status" value="1"/>
</dbReference>
<evidence type="ECO:0000313" key="6">
    <source>
        <dbReference type="Proteomes" id="UP000887116"/>
    </source>
</evidence>
<dbReference type="Proteomes" id="UP000887116">
    <property type="component" value="Unassembled WGS sequence"/>
</dbReference>
<gene>
    <name evidence="5" type="primary">AVEN_243894_1</name>
    <name evidence="5" type="ORF">TNCT_410521</name>
</gene>
<dbReference type="InterPro" id="IPR011992">
    <property type="entry name" value="EF-hand-dom_pair"/>
</dbReference>
<name>A0A8X6FA79_TRICU</name>
<dbReference type="Gene3D" id="1.10.238.10">
    <property type="entry name" value="EF-hand"/>
    <property type="match status" value="1"/>
</dbReference>
<dbReference type="PANTHER" id="PTHR23104">
    <property type="entry name" value="MULTIPLE COAGULATION FACTOR DEFICIENCY PROTEIN 2 NEURAL STEM CELL DERIVED NEURONAL SURVIVAL PROTEIN"/>
    <property type="match status" value="1"/>
</dbReference>
<keyword evidence="2" id="KW-0677">Repeat</keyword>
<comment type="caution">
    <text evidence="5">The sequence shown here is derived from an EMBL/GenBank/DDBJ whole genome shotgun (WGS) entry which is preliminary data.</text>
</comment>
<sequence length="108" mass="12697">MDLKSLIHIKQDVQKITKLQDSGEISTNEALFYFLRMHDFDDNRKLDGHELLAAMSHALEHHENEKPMNMEEKESIVDSFFSYDDNQDGFISYPELRKHLSTDEKEVP</sequence>
<evidence type="ECO:0000313" key="5">
    <source>
        <dbReference type="EMBL" id="GFQ74933.1"/>
    </source>
</evidence>
<dbReference type="AlphaFoldDB" id="A0A8X6FA79"/>
<evidence type="ECO:0000256" key="1">
    <source>
        <dbReference type="ARBA" id="ARBA00022729"/>
    </source>
</evidence>
<accession>A0A8X6FA79</accession>
<dbReference type="InterPro" id="IPR002048">
    <property type="entry name" value="EF_hand_dom"/>
</dbReference>
<dbReference type="Pfam" id="PF13499">
    <property type="entry name" value="EF-hand_7"/>
    <property type="match status" value="1"/>
</dbReference>